<accession>A0ABN0X3G2</accession>
<name>A0ABN0X3G2_9LACT</name>
<proteinExistence type="predicted"/>
<protein>
    <submittedName>
        <fullName evidence="1">Uncharacterized protein</fullName>
    </submittedName>
</protein>
<evidence type="ECO:0000313" key="2">
    <source>
        <dbReference type="Proteomes" id="UP001501166"/>
    </source>
</evidence>
<evidence type="ECO:0000313" key="1">
    <source>
        <dbReference type="EMBL" id="GAA0354120.1"/>
    </source>
</evidence>
<dbReference type="Proteomes" id="UP001501166">
    <property type="component" value="Unassembled WGS sequence"/>
</dbReference>
<sequence>MVFKIDSKVKRTDFILPEIIGTKNLLTEKNEIYRKKHLYRNPGQTGSYTGIILISAVLLFNSSSCYATDDVMLKAVDVIAMKKEFQYPWKILNPPSFKIAQFSAKFDPGKREIPC</sequence>
<gene>
    <name evidence="1" type="ORF">GCM10008932_03930</name>
</gene>
<organism evidence="1 2">
    <name type="scientific">Alkalibacterium iburiense</name>
    <dbReference type="NCBI Taxonomy" id="290589"/>
    <lineage>
        <taxon>Bacteria</taxon>
        <taxon>Bacillati</taxon>
        <taxon>Bacillota</taxon>
        <taxon>Bacilli</taxon>
        <taxon>Lactobacillales</taxon>
        <taxon>Carnobacteriaceae</taxon>
        <taxon>Alkalibacterium</taxon>
    </lineage>
</organism>
<dbReference type="EMBL" id="BAAACW010000024">
    <property type="protein sequence ID" value="GAA0354120.1"/>
    <property type="molecule type" value="Genomic_DNA"/>
</dbReference>
<keyword evidence="2" id="KW-1185">Reference proteome</keyword>
<comment type="caution">
    <text evidence="1">The sequence shown here is derived from an EMBL/GenBank/DDBJ whole genome shotgun (WGS) entry which is preliminary data.</text>
</comment>
<reference evidence="1 2" key="1">
    <citation type="journal article" date="2019" name="Int. J. Syst. Evol. Microbiol.">
        <title>The Global Catalogue of Microorganisms (GCM) 10K type strain sequencing project: providing services to taxonomists for standard genome sequencing and annotation.</title>
        <authorList>
            <consortium name="The Broad Institute Genomics Platform"/>
            <consortium name="The Broad Institute Genome Sequencing Center for Infectious Disease"/>
            <person name="Wu L."/>
            <person name="Ma J."/>
        </authorList>
    </citation>
    <scope>NUCLEOTIDE SEQUENCE [LARGE SCALE GENOMIC DNA]</scope>
    <source>
        <strain evidence="1 2">JCM 12662</strain>
    </source>
</reference>
<dbReference type="RefSeq" id="WP_343753468.1">
    <property type="nucleotide sequence ID" value="NZ_BAAACW010000024.1"/>
</dbReference>